<dbReference type="InterPro" id="IPR017512">
    <property type="entry name" value="PQQ_MeOH/EtOH_DH"/>
</dbReference>
<comment type="caution">
    <text evidence="9">The sequence shown here is derived from an EMBL/GenBank/DDBJ whole genome shotgun (WGS) entry which is preliminary data.</text>
</comment>
<dbReference type="EMBL" id="JBBMRA010000001">
    <property type="protein sequence ID" value="MEM5535251.1"/>
    <property type="molecule type" value="Genomic_DNA"/>
</dbReference>
<dbReference type="PANTHER" id="PTHR32303">
    <property type="entry name" value="QUINOPROTEIN ALCOHOL DEHYDROGENASE (CYTOCHROME C)"/>
    <property type="match status" value="1"/>
</dbReference>
<keyword evidence="4" id="KW-0634">PQQ</keyword>
<dbReference type="SUPFAM" id="SSF50998">
    <property type="entry name" value="Quinoprotein alcohol dehydrogenase-like"/>
    <property type="match status" value="1"/>
</dbReference>
<feature type="domain" description="Pyrrolo-quinoline quinone repeat" evidence="8">
    <location>
        <begin position="471"/>
        <end position="550"/>
    </location>
</feature>
<comment type="similarity">
    <text evidence="2">Belongs to the bacterial PQQ dehydrogenase family.</text>
</comment>
<reference evidence="9 10" key="1">
    <citation type="submission" date="2024-03" db="EMBL/GenBank/DDBJ databases">
        <title>Community enrichment and isolation of bacterial strains for fucoidan degradation.</title>
        <authorList>
            <person name="Sichert A."/>
        </authorList>
    </citation>
    <scope>NUCLEOTIDE SEQUENCE [LARGE SCALE GENOMIC DNA]</scope>
    <source>
        <strain evidence="9 10">AS76</strain>
    </source>
</reference>
<evidence type="ECO:0000256" key="7">
    <source>
        <dbReference type="SAM" id="SignalP"/>
    </source>
</evidence>
<dbReference type="InterPro" id="IPR002372">
    <property type="entry name" value="PQQ_rpt_dom"/>
</dbReference>
<evidence type="ECO:0000256" key="2">
    <source>
        <dbReference type="ARBA" id="ARBA00008156"/>
    </source>
</evidence>
<sequence length="585" mass="63751">MNQKNKSICLLVASILTASSFAAVAGDVSHKRLLNADKEVGNWLTHHKNFEAHRFSKLEEVNTKNVKNLSLAWTFQLGGIQAGGIWPHGGLEGTPIVEDGIMYVTDGWGSVYAISVGDDKGKLLWKMDPETDKDWGGAVACCGVNNRGVALWKDKIVSHTLDGRLIVANKATGKIEWEKEVADPSVGETLTAAPLVVKDMVITGVAGAEYGIRGWIAATDLSTQKELWRTYTIPKPGEKGSETWKDDYDAWKNGGGSTWVTGSYDAETNMILWGVGNPGPDWDNEFRPGDNLYTNSVVALDADTGAIDWHFQYTPNDPFDYDGVNENVLVDTKIDGKKRKVMLHANRNGFAYAIDRATGEFLWGKPFVDRLTWTPGLDSKGKPVAYKPNQDVQHYAGQTAASRTNKEGVSCPGNMGGKNWPPTTYNPEAQLWYIPVIESCNTQINEETKPGTWQAREWWTGGGLKQHEQITGSVAAVDPKTGKVVAKHHTQYPQLGGLVSTAGNLVFVGNPDGRLSALDGKSLEELWSFETGAGLNAPPITFSANGKQYVAIMAGLGGAWPKWFVDGTKGLEKIEPSSTLYVFSL</sequence>
<dbReference type="Pfam" id="PF01011">
    <property type="entry name" value="PQQ"/>
    <property type="match status" value="2"/>
</dbReference>
<dbReference type="RefSeq" id="WP_342853611.1">
    <property type="nucleotide sequence ID" value="NZ_JBBMRA010000001.1"/>
</dbReference>
<comment type="cofactor">
    <cofactor evidence="1">
        <name>pyrroloquinoline quinone</name>
        <dbReference type="ChEBI" id="CHEBI:58442"/>
    </cofactor>
</comment>
<feature type="domain" description="Pyrrolo-quinoline quinone repeat" evidence="8">
    <location>
        <begin position="43"/>
        <end position="363"/>
    </location>
</feature>
<dbReference type="SMART" id="SM00564">
    <property type="entry name" value="PQQ"/>
    <property type="match status" value="5"/>
</dbReference>
<keyword evidence="7" id="KW-0732">Signal</keyword>
<evidence type="ECO:0000259" key="8">
    <source>
        <dbReference type="Pfam" id="PF01011"/>
    </source>
</evidence>
<organism evidence="9 10">
    <name type="scientific">Neptuniibacter pectenicola</name>
    <dbReference type="NCBI Taxonomy" id="1806669"/>
    <lineage>
        <taxon>Bacteria</taxon>
        <taxon>Pseudomonadati</taxon>
        <taxon>Pseudomonadota</taxon>
        <taxon>Gammaproteobacteria</taxon>
        <taxon>Oceanospirillales</taxon>
        <taxon>Oceanospirillaceae</taxon>
        <taxon>Neptuniibacter</taxon>
    </lineage>
</organism>
<evidence type="ECO:0000256" key="4">
    <source>
        <dbReference type="ARBA" id="ARBA00022891"/>
    </source>
</evidence>
<feature type="region of interest" description="Disordered" evidence="6">
    <location>
        <begin position="401"/>
        <end position="422"/>
    </location>
</feature>
<accession>A0ABU9TNF4</accession>
<evidence type="ECO:0000256" key="1">
    <source>
        <dbReference type="ARBA" id="ARBA00001931"/>
    </source>
</evidence>
<gene>
    <name evidence="9" type="ORF">WNY58_02485</name>
</gene>
<evidence type="ECO:0000313" key="9">
    <source>
        <dbReference type="EMBL" id="MEM5535251.1"/>
    </source>
</evidence>
<dbReference type="Proteomes" id="UP001449225">
    <property type="component" value="Unassembled WGS sequence"/>
</dbReference>
<dbReference type="InterPro" id="IPR018391">
    <property type="entry name" value="PQQ_b-propeller_rpt"/>
</dbReference>
<keyword evidence="5 9" id="KW-0560">Oxidoreductase</keyword>
<name>A0ABU9TNF4_9GAMM</name>
<keyword evidence="3" id="KW-0479">Metal-binding</keyword>
<dbReference type="InterPro" id="IPR011047">
    <property type="entry name" value="Quinoprotein_ADH-like_sf"/>
</dbReference>
<evidence type="ECO:0000256" key="3">
    <source>
        <dbReference type="ARBA" id="ARBA00022723"/>
    </source>
</evidence>
<feature type="signal peptide" evidence="7">
    <location>
        <begin position="1"/>
        <end position="25"/>
    </location>
</feature>
<dbReference type="NCBIfam" id="TIGR03075">
    <property type="entry name" value="PQQ_enz_alc_DH"/>
    <property type="match status" value="1"/>
</dbReference>
<feature type="chain" id="PRO_5045531385" evidence="7">
    <location>
        <begin position="26"/>
        <end position="585"/>
    </location>
</feature>
<dbReference type="EC" id="1.1.2.-" evidence="9"/>
<evidence type="ECO:0000256" key="5">
    <source>
        <dbReference type="ARBA" id="ARBA00023002"/>
    </source>
</evidence>
<dbReference type="GO" id="GO:0016491">
    <property type="term" value="F:oxidoreductase activity"/>
    <property type="evidence" value="ECO:0007669"/>
    <property type="project" value="UniProtKB-KW"/>
</dbReference>
<dbReference type="Gene3D" id="2.140.10.10">
    <property type="entry name" value="Quinoprotein alcohol dehydrogenase-like superfamily"/>
    <property type="match status" value="1"/>
</dbReference>
<keyword evidence="10" id="KW-1185">Reference proteome</keyword>
<evidence type="ECO:0000256" key="6">
    <source>
        <dbReference type="SAM" id="MobiDB-lite"/>
    </source>
</evidence>
<protein>
    <submittedName>
        <fullName evidence="9">PQQ-dependent dehydrogenase, methanol/ethanol family</fullName>
        <ecNumber evidence="9">1.1.2.-</ecNumber>
    </submittedName>
</protein>
<proteinExistence type="inferred from homology"/>
<evidence type="ECO:0000313" key="10">
    <source>
        <dbReference type="Proteomes" id="UP001449225"/>
    </source>
</evidence>